<sequence length="53" mass="6277">MLNTLGMILNISNAYFQRIFIHTVTNYSKVSKNVTHRPSLMDRSSYQKHFFLL</sequence>
<dbReference type="Proteomes" id="UP000243374">
    <property type="component" value="Unassembled WGS sequence"/>
</dbReference>
<evidence type="ECO:0000313" key="1">
    <source>
        <dbReference type="EMBL" id="SFK30517.1"/>
    </source>
</evidence>
<reference evidence="1 2" key="1">
    <citation type="submission" date="2016-10" db="EMBL/GenBank/DDBJ databases">
        <authorList>
            <person name="Varghese N."/>
            <person name="Submissions S."/>
        </authorList>
    </citation>
    <scope>NUCLEOTIDE SEQUENCE [LARGE SCALE GENOMIC DNA]</scope>
    <source>
        <strain evidence="1 2">22B</strain>
    </source>
</reference>
<accession>A0A662ZEU8</accession>
<evidence type="ECO:0000313" key="2">
    <source>
        <dbReference type="Proteomes" id="UP000243374"/>
    </source>
</evidence>
<proteinExistence type="predicted"/>
<dbReference type="AlphaFoldDB" id="A0A662ZEU8"/>
<keyword evidence="2" id="KW-1185">Reference proteome</keyword>
<gene>
    <name evidence="1" type="ORF">SAMN04487865_10521</name>
</gene>
<name>A0A662ZEU8_9GAMM</name>
<dbReference type="EMBL" id="FOSF01000052">
    <property type="protein sequence ID" value="SFK30517.1"/>
    <property type="molecule type" value="Genomic_DNA"/>
</dbReference>
<protein>
    <submittedName>
        <fullName evidence="1">Uncharacterized protein</fullName>
    </submittedName>
</protein>
<organism evidence="1 2">
    <name type="scientific">Succinivibrio dextrinosolvens</name>
    <dbReference type="NCBI Taxonomy" id="83771"/>
    <lineage>
        <taxon>Bacteria</taxon>
        <taxon>Pseudomonadati</taxon>
        <taxon>Pseudomonadota</taxon>
        <taxon>Gammaproteobacteria</taxon>
        <taxon>Aeromonadales</taxon>
        <taxon>Succinivibrionaceae</taxon>
        <taxon>Succinivibrio</taxon>
    </lineage>
</organism>